<evidence type="ECO:0000313" key="2">
    <source>
        <dbReference type="Proteomes" id="UP000176968"/>
    </source>
</evidence>
<evidence type="ECO:0000313" key="1">
    <source>
        <dbReference type="EMBL" id="OGG99102.1"/>
    </source>
</evidence>
<dbReference type="Gene3D" id="1.20.1440.60">
    <property type="entry name" value="23S rRNA-intervening sequence"/>
    <property type="match status" value="1"/>
</dbReference>
<protein>
    <recommendedName>
        <fullName evidence="3">Four helix bundle protein</fullName>
    </recommendedName>
</protein>
<dbReference type="SUPFAM" id="SSF158446">
    <property type="entry name" value="IVS-encoded protein-like"/>
    <property type="match status" value="1"/>
</dbReference>
<dbReference type="InterPro" id="IPR036583">
    <property type="entry name" value="23S_rRNA_IVS_sf"/>
</dbReference>
<comment type="caution">
    <text evidence="1">The sequence shown here is derived from an EMBL/GenBank/DDBJ whole genome shotgun (WGS) entry which is preliminary data.</text>
</comment>
<dbReference type="Pfam" id="PF05635">
    <property type="entry name" value="23S_rRNA_IVP"/>
    <property type="match status" value="1"/>
</dbReference>
<dbReference type="Proteomes" id="UP000176968">
    <property type="component" value="Unassembled WGS sequence"/>
</dbReference>
<sequence>MNEYQQKLKSKMNEYAHLAFKLTADFPKSEIYGVTSQSRRSSLSIILNYVEGYARKRPLVRFNFLETSYGSLQESKYLLEFSYAEKYLTSTDYDNSLRLAEEIGAMLWKEIEHLEKSLK</sequence>
<dbReference type="PANTHER" id="PTHR38471:SF2">
    <property type="entry name" value="FOUR HELIX BUNDLE PROTEIN"/>
    <property type="match status" value="1"/>
</dbReference>
<evidence type="ECO:0008006" key="3">
    <source>
        <dbReference type="Google" id="ProtNLM"/>
    </source>
</evidence>
<dbReference type="AlphaFoldDB" id="A0A1F6GLY0"/>
<name>A0A1F6GLY0_9BACT</name>
<organism evidence="1 2">
    <name type="scientific">Candidatus Kuenenbacteria bacterium RIFCSPHIGHO2_12_FULL_42_14</name>
    <dbReference type="NCBI Taxonomy" id="1798563"/>
    <lineage>
        <taxon>Bacteria</taxon>
        <taxon>Candidatus Kueneniibacteriota</taxon>
    </lineage>
</organism>
<dbReference type="CDD" id="cd16377">
    <property type="entry name" value="23S_rRNA_IVP_like"/>
    <property type="match status" value="1"/>
</dbReference>
<accession>A0A1F6GLY0</accession>
<dbReference type="InterPro" id="IPR012657">
    <property type="entry name" value="23S_rRNA-intervening_sequence"/>
</dbReference>
<dbReference type="NCBIfam" id="TIGR02436">
    <property type="entry name" value="four helix bundle protein"/>
    <property type="match status" value="1"/>
</dbReference>
<gene>
    <name evidence="1" type="ORF">A3E04_01910</name>
</gene>
<reference evidence="1 2" key="1">
    <citation type="journal article" date="2016" name="Nat. Commun.">
        <title>Thousands of microbial genomes shed light on interconnected biogeochemical processes in an aquifer system.</title>
        <authorList>
            <person name="Anantharaman K."/>
            <person name="Brown C.T."/>
            <person name="Hug L.A."/>
            <person name="Sharon I."/>
            <person name="Castelle C.J."/>
            <person name="Probst A.J."/>
            <person name="Thomas B.C."/>
            <person name="Singh A."/>
            <person name="Wilkins M.J."/>
            <person name="Karaoz U."/>
            <person name="Brodie E.L."/>
            <person name="Williams K.H."/>
            <person name="Hubbard S.S."/>
            <person name="Banfield J.F."/>
        </authorList>
    </citation>
    <scope>NUCLEOTIDE SEQUENCE [LARGE SCALE GENOMIC DNA]</scope>
</reference>
<dbReference type="EMBL" id="MFMY01000025">
    <property type="protein sequence ID" value="OGG99102.1"/>
    <property type="molecule type" value="Genomic_DNA"/>
</dbReference>
<proteinExistence type="predicted"/>
<dbReference type="PANTHER" id="PTHR38471">
    <property type="entry name" value="FOUR HELIX BUNDLE PROTEIN"/>
    <property type="match status" value="1"/>
</dbReference>